<name>A0ABQ9XAU3_9EUKA</name>
<evidence type="ECO:0000259" key="2">
    <source>
        <dbReference type="Pfam" id="PF02121"/>
    </source>
</evidence>
<evidence type="ECO:0000313" key="4">
    <source>
        <dbReference type="Proteomes" id="UP001281761"/>
    </source>
</evidence>
<feature type="compositionally biased region" description="Basic and acidic residues" evidence="1">
    <location>
        <begin position="148"/>
        <end position="160"/>
    </location>
</feature>
<feature type="region of interest" description="Disordered" evidence="1">
    <location>
        <begin position="299"/>
        <end position="368"/>
    </location>
</feature>
<feature type="compositionally biased region" description="Basic and acidic residues" evidence="1">
    <location>
        <begin position="342"/>
        <end position="368"/>
    </location>
</feature>
<dbReference type="SUPFAM" id="SSF55961">
    <property type="entry name" value="Bet v1-like"/>
    <property type="match status" value="1"/>
</dbReference>
<sequence length="368" mass="42090">MKIVEYRIFTPLSLDEFLRGESYMSGKAAAEVSGSGQGVETLLIEPWEYQGNPGFHSKKRMYIESRVPKFLRKLFPPEAWIIDEDSWWSGPYSKTEYYSPYMKGDLQYTCETIRMAGVSNHPNPVGLPAAELKKCKVDVIDIAQPPPKGKEYDVREDPTKWKSQKSGRGPLSNKGWYLAHQNTATPHTLKKKEVDAALVPTEEPFFFSLPAPPEGKEEEMKDRVFSTNPEQPFPYPVTTSHKVVHFHFKWFGLQSIVESYVTGLLGKVYGNTHKQTTCWLDEYYSMTSEEIMAFREQAAKKGNEGVKEEKKIVYLDDEEEEDGEAKPAPPVPPPSEGEEDAKEQTEEKEKQEDAKEQTEEKEKQEDEN</sequence>
<evidence type="ECO:0000313" key="3">
    <source>
        <dbReference type="EMBL" id="KAK2947411.1"/>
    </source>
</evidence>
<comment type="caution">
    <text evidence="3">The sequence shown here is derived from an EMBL/GenBank/DDBJ whole genome shotgun (WGS) entry which is preliminary data.</text>
</comment>
<dbReference type="InterPro" id="IPR001666">
    <property type="entry name" value="PI_transfer"/>
</dbReference>
<feature type="domain" description="Phosphatidylinositol transfer protein N-terminal" evidence="2">
    <location>
        <begin position="235"/>
        <end position="297"/>
    </location>
</feature>
<protein>
    <submittedName>
        <fullName evidence="3">Phosphatidylinositol transfer protein 1</fullName>
    </submittedName>
</protein>
<organism evidence="3 4">
    <name type="scientific">Blattamonas nauphoetae</name>
    <dbReference type="NCBI Taxonomy" id="2049346"/>
    <lineage>
        <taxon>Eukaryota</taxon>
        <taxon>Metamonada</taxon>
        <taxon>Preaxostyla</taxon>
        <taxon>Oxymonadida</taxon>
        <taxon>Blattamonas</taxon>
    </lineage>
</organism>
<keyword evidence="4" id="KW-1185">Reference proteome</keyword>
<dbReference type="Proteomes" id="UP001281761">
    <property type="component" value="Unassembled WGS sequence"/>
</dbReference>
<evidence type="ECO:0000256" key="1">
    <source>
        <dbReference type="SAM" id="MobiDB-lite"/>
    </source>
</evidence>
<dbReference type="InterPro" id="IPR055261">
    <property type="entry name" value="PI_transfer_N"/>
</dbReference>
<dbReference type="EMBL" id="JARBJD010000202">
    <property type="protein sequence ID" value="KAK2947411.1"/>
    <property type="molecule type" value="Genomic_DNA"/>
</dbReference>
<proteinExistence type="predicted"/>
<feature type="domain" description="Phosphatidylinositol transfer protein N-terminal" evidence="2">
    <location>
        <begin position="1"/>
        <end position="182"/>
    </location>
</feature>
<dbReference type="Gene3D" id="3.30.530.20">
    <property type="match status" value="1"/>
</dbReference>
<gene>
    <name evidence="3" type="ORF">BLNAU_17657</name>
</gene>
<dbReference type="Pfam" id="PF02121">
    <property type="entry name" value="IP_trans"/>
    <property type="match status" value="2"/>
</dbReference>
<dbReference type="PANTHER" id="PTHR10658:SF11">
    <property type="entry name" value="VIBRATOR, ISOFORM B"/>
    <property type="match status" value="1"/>
</dbReference>
<feature type="region of interest" description="Disordered" evidence="1">
    <location>
        <begin position="146"/>
        <end position="174"/>
    </location>
</feature>
<dbReference type="InterPro" id="IPR023393">
    <property type="entry name" value="START-like_dom_sf"/>
</dbReference>
<reference evidence="3 4" key="1">
    <citation type="journal article" date="2022" name="bioRxiv">
        <title>Genomics of Preaxostyla Flagellates Illuminates Evolutionary Transitions and the Path Towards Mitochondrial Loss.</title>
        <authorList>
            <person name="Novak L.V.F."/>
            <person name="Treitli S.C."/>
            <person name="Pyrih J."/>
            <person name="Halakuc P."/>
            <person name="Pipaliya S.V."/>
            <person name="Vacek V."/>
            <person name="Brzon O."/>
            <person name="Soukal P."/>
            <person name="Eme L."/>
            <person name="Dacks J.B."/>
            <person name="Karnkowska A."/>
            <person name="Elias M."/>
            <person name="Hampl V."/>
        </authorList>
    </citation>
    <scope>NUCLEOTIDE SEQUENCE [LARGE SCALE GENOMIC DNA]</scope>
    <source>
        <strain evidence="3">NAU3</strain>
        <tissue evidence="3">Gut</tissue>
    </source>
</reference>
<dbReference type="PANTHER" id="PTHR10658">
    <property type="entry name" value="PHOSPHATIDYLINOSITOL TRANSFER PROTEIN"/>
    <property type="match status" value="1"/>
</dbReference>
<accession>A0ABQ9XAU3</accession>
<feature type="compositionally biased region" description="Basic and acidic residues" evidence="1">
    <location>
        <begin position="299"/>
        <end position="314"/>
    </location>
</feature>